<dbReference type="EMBL" id="BLLF01006900">
    <property type="protein sequence ID" value="GFH32635.1"/>
    <property type="molecule type" value="Genomic_DNA"/>
</dbReference>
<dbReference type="PANTHER" id="PTHR12785">
    <property type="entry name" value="SPLICING FACTOR 3B"/>
    <property type="match status" value="1"/>
</dbReference>
<keyword evidence="3" id="KW-1185">Reference proteome</keyword>
<sequence>AGNSAERVKEEQKAASSDADDDDTTTGKDGKKKVSKKQRKMLNQLKIAELKTLCERPDVVEVWDVTSTDPQLLVFLK</sequence>
<feature type="region of interest" description="Disordered" evidence="1">
    <location>
        <begin position="1"/>
        <end position="38"/>
    </location>
</feature>
<evidence type="ECO:0000313" key="2">
    <source>
        <dbReference type="EMBL" id="GFH32635.1"/>
    </source>
</evidence>
<evidence type="ECO:0000313" key="3">
    <source>
        <dbReference type="Proteomes" id="UP000485058"/>
    </source>
</evidence>
<organism evidence="2 3">
    <name type="scientific">Haematococcus lacustris</name>
    <name type="common">Green alga</name>
    <name type="synonym">Haematococcus pluvialis</name>
    <dbReference type="NCBI Taxonomy" id="44745"/>
    <lineage>
        <taxon>Eukaryota</taxon>
        <taxon>Viridiplantae</taxon>
        <taxon>Chlorophyta</taxon>
        <taxon>core chlorophytes</taxon>
        <taxon>Chlorophyceae</taxon>
        <taxon>CS clade</taxon>
        <taxon>Chlamydomonadales</taxon>
        <taxon>Haematococcaceae</taxon>
        <taxon>Haematococcus</taxon>
    </lineage>
</organism>
<protein>
    <submittedName>
        <fullName evidence="2">PSP domain-containing protein</fullName>
    </submittedName>
</protein>
<comment type="caution">
    <text evidence="2">The sequence shown here is derived from an EMBL/GenBank/DDBJ whole genome shotgun (WGS) entry which is preliminary data.</text>
</comment>
<proteinExistence type="predicted"/>
<dbReference type="InterPro" id="IPR052584">
    <property type="entry name" value="U2_snRNP_Complex_Component"/>
</dbReference>
<feature type="non-terminal residue" evidence="2">
    <location>
        <position position="77"/>
    </location>
</feature>
<name>A0A6A0AJI1_HAELA</name>
<evidence type="ECO:0000256" key="1">
    <source>
        <dbReference type="SAM" id="MobiDB-lite"/>
    </source>
</evidence>
<feature type="non-terminal residue" evidence="2">
    <location>
        <position position="1"/>
    </location>
</feature>
<dbReference type="AlphaFoldDB" id="A0A6A0AJI1"/>
<dbReference type="PANTHER" id="PTHR12785:SF6">
    <property type="entry name" value="SPLICING FACTOR 3B SUBUNIT 2"/>
    <property type="match status" value="1"/>
</dbReference>
<gene>
    <name evidence="2" type="ORF">HaLaN_31883</name>
</gene>
<dbReference type="Proteomes" id="UP000485058">
    <property type="component" value="Unassembled WGS sequence"/>
</dbReference>
<reference evidence="2 3" key="1">
    <citation type="submission" date="2020-02" db="EMBL/GenBank/DDBJ databases">
        <title>Draft genome sequence of Haematococcus lacustris strain NIES-144.</title>
        <authorList>
            <person name="Morimoto D."/>
            <person name="Nakagawa S."/>
            <person name="Yoshida T."/>
            <person name="Sawayama S."/>
        </authorList>
    </citation>
    <scope>NUCLEOTIDE SEQUENCE [LARGE SCALE GENOMIC DNA]</scope>
    <source>
        <strain evidence="2 3">NIES-144</strain>
    </source>
</reference>
<feature type="compositionally biased region" description="Basic and acidic residues" evidence="1">
    <location>
        <begin position="1"/>
        <end position="13"/>
    </location>
</feature>
<accession>A0A6A0AJI1</accession>